<dbReference type="EMBL" id="JABFUD020000008">
    <property type="protein sequence ID" value="KAI5076761.1"/>
    <property type="molecule type" value="Genomic_DNA"/>
</dbReference>
<dbReference type="Proteomes" id="UP000886520">
    <property type="component" value="Chromosome 8"/>
</dbReference>
<proteinExistence type="predicted"/>
<reference evidence="1" key="1">
    <citation type="submission" date="2021-01" db="EMBL/GenBank/DDBJ databases">
        <title>Adiantum capillus-veneris genome.</title>
        <authorList>
            <person name="Fang Y."/>
            <person name="Liao Q."/>
        </authorList>
    </citation>
    <scope>NUCLEOTIDE SEQUENCE</scope>
    <source>
        <strain evidence="1">H3</strain>
        <tissue evidence="1">Leaf</tissue>
    </source>
</reference>
<accession>A0A9D4UZL7</accession>
<dbReference type="OrthoDB" id="422540at2759"/>
<protein>
    <submittedName>
        <fullName evidence="1">Uncharacterized protein</fullName>
    </submittedName>
</protein>
<evidence type="ECO:0000313" key="1">
    <source>
        <dbReference type="EMBL" id="KAI5076761.1"/>
    </source>
</evidence>
<comment type="caution">
    <text evidence="1">The sequence shown here is derived from an EMBL/GenBank/DDBJ whole genome shotgun (WGS) entry which is preliminary data.</text>
</comment>
<name>A0A9D4UZL7_ADICA</name>
<dbReference type="AlphaFoldDB" id="A0A9D4UZL7"/>
<evidence type="ECO:0000313" key="2">
    <source>
        <dbReference type="Proteomes" id="UP000886520"/>
    </source>
</evidence>
<sequence length="131" mass="14692">MGMVQEVAMGKRDSSPFPLLSAMGMFHHRVQGLTNLAKGPLLVLAGAWRFFWRFCSSWCYAGWLIVEEAVSATKNLLWSWWLKMAPVEQLGGHSWAGWQLLMHVGIPLVCYSFSFWLDGLVFSYGFAATGG</sequence>
<gene>
    <name evidence="1" type="ORF">GOP47_0008826</name>
</gene>
<keyword evidence="2" id="KW-1185">Reference proteome</keyword>
<organism evidence="1 2">
    <name type="scientific">Adiantum capillus-veneris</name>
    <name type="common">Maidenhair fern</name>
    <dbReference type="NCBI Taxonomy" id="13818"/>
    <lineage>
        <taxon>Eukaryota</taxon>
        <taxon>Viridiplantae</taxon>
        <taxon>Streptophyta</taxon>
        <taxon>Embryophyta</taxon>
        <taxon>Tracheophyta</taxon>
        <taxon>Polypodiopsida</taxon>
        <taxon>Polypodiidae</taxon>
        <taxon>Polypodiales</taxon>
        <taxon>Pteridineae</taxon>
        <taxon>Pteridaceae</taxon>
        <taxon>Vittarioideae</taxon>
        <taxon>Adiantum</taxon>
    </lineage>
</organism>